<protein>
    <recommendedName>
        <fullName evidence="13">Claudin</fullName>
    </recommendedName>
</protein>
<comment type="similarity">
    <text evidence="3">Belongs to the claudin family.</text>
</comment>
<evidence type="ECO:0000256" key="6">
    <source>
        <dbReference type="ARBA" id="ARBA00022692"/>
    </source>
</evidence>
<evidence type="ECO:0000256" key="7">
    <source>
        <dbReference type="ARBA" id="ARBA00022949"/>
    </source>
</evidence>
<evidence type="ECO:0000256" key="3">
    <source>
        <dbReference type="ARBA" id="ARBA00008295"/>
    </source>
</evidence>
<dbReference type="InterPro" id="IPR006187">
    <property type="entry name" value="Claudin"/>
</dbReference>
<organism evidence="11 12">
    <name type="scientific">Goodea atripinnis</name>
    <dbReference type="NCBI Taxonomy" id="208336"/>
    <lineage>
        <taxon>Eukaryota</taxon>
        <taxon>Metazoa</taxon>
        <taxon>Chordata</taxon>
        <taxon>Craniata</taxon>
        <taxon>Vertebrata</taxon>
        <taxon>Euteleostomi</taxon>
        <taxon>Actinopterygii</taxon>
        <taxon>Neopterygii</taxon>
        <taxon>Teleostei</taxon>
        <taxon>Neoteleostei</taxon>
        <taxon>Acanthomorphata</taxon>
        <taxon>Ovalentaria</taxon>
        <taxon>Atherinomorphae</taxon>
        <taxon>Cyprinodontiformes</taxon>
        <taxon>Goodeidae</taxon>
        <taxon>Goodea</taxon>
    </lineage>
</organism>
<evidence type="ECO:0000256" key="1">
    <source>
        <dbReference type="ARBA" id="ARBA00004435"/>
    </source>
</evidence>
<evidence type="ECO:0008006" key="13">
    <source>
        <dbReference type="Google" id="ProtNLM"/>
    </source>
</evidence>
<gene>
    <name evidence="11" type="ORF">GOODEAATRI_009257</name>
</gene>
<keyword evidence="4" id="KW-0796">Tight junction</keyword>
<dbReference type="PANTHER" id="PTHR12002">
    <property type="entry name" value="CLAUDIN"/>
    <property type="match status" value="1"/>
</dbReference>
<evidence type="ECO:0000313" key="12">
    <source>
        <dbReference type="Proteomes" id="UP001476798"/>
    </source>
</evidence>
<evidence type="ECO:0000256" key="9">
    <source>
        <dbReference type="ARBA" id="ARBA00023136"/>
    </source>
</evidence>
<accession>A0ABV0N998</accession>
<name>A0ABV0N998_9TELE</name>
<comment type="caution">
    <text evidence="11">The sequence shown here is derived from an EMBL/GenBank/DDBJ whole genome shotgun (WGS) entry which is preliminary data.</text>
</comment>
<evidence type="ECO:0000313" key="11">
    <source>
        <dbReference type="EMBL" id="MEQ2167943.1"/>
    </source>
</evidence>
<reference evidence="11 12" key="1">
    <citation type="submission" date="2021-06" db="EMBL/GenBank/DDBJ databases">
        <authorList>
            <person name="Palmer J.M."/>
        </authorList>
    </citation>
    <scope>NUCLEOTIDE SEQUENCE [LARGE SCALE GENOMIC DNA]</scope>
    <source>
        <strain evidence="11 12">GA_2019</strain>
        <tissue evidence="11">Muscle</tissue>
    </source>
</reference>
<keyword evidence="6 10" id="KW-0812">Transmembrane</keyword>
<dbReference type="Proteomes" id="UP001476798">
    <property type="component" value="Unassembled WGS sequence"/>
</dbReference>
<evidence type="ECO:0000256" key="4">
    <source>
        <dbReference type="ARBA" id="ARBA00022427"/>
    </source>
</evidence>
<keyword evidence="7" id="KW-0965">Cell junction</keyword>
<comment type="subcellular location">
    <subcellularLocation>
        <location evidence="1">Cell junction</location>
        <location evidence="1">Tight junction</location>
    </subcellularLocation>
    <subcellularLocation>
        <location evidence="2">Cell membrane</location>
        <topology evidence="2">Multi-pass membrane protein</topology>
    </subcellularLocation>
</comment>
<feature type="non-terminal residue" evidence="11">
    <location>
        <position position="1"/>
    </location>
</feature>
<dbReference type="EMBL" id="JAHRIO010030498">
    <property type="protein sequence ID" value="MEQ2167943.1"/>
    <property type="molecule type" value="Genomic_DNA"/>
</dbReference>
<evidence type="ECO:0000256" key="10">
    <source>
        <dbReference type="SAM" id="Phobius"/>
    </source>
</evidence>
<dbReference type="Gene3D" id="1.20.140.150">
    <property type="match status" value="1"/>
</dbReference>
<keyword evidence="12" id="KW-1185">Reference proteome</keyword>
<proteinExistence type="inferred from homology"/>
<keyword evidence="9 10" id="KW-0472">Membrane</keyword>
<keyword evidence="8 10" id="KW-1133">Transmembrane helix</keyword>
<keyword evidence="5" id="KW-1003">Cell membrane</keyword>
<feature type="transmembrane region" description="Helical" evidence="10">
    <location>
        <begin position="7"/>
        <end position="27"/>
    </location>
</feature>
<evidence type="ECO:0000256" key="5">
    <source>
        <dbReference type="ARBA" id="ARBA00022475"/>
    </source>
</evidence>
<evidence type="ECO:0000256" key="2">
    <source>
        <dbReference type="ARBA" id="ARBA00004651"/>
    </source>
</evidence>
<sequence>YIQASRALMIASIVLGTFGLVGSLIGIQCSKAGGENYVLKGRIAGTSGVFFILQDCRCFDFSFIWSEEANLLAIKSCSFRLEQLSNLCFGSGTLELLLSVPPGGLWDRDRKYTVGTVPRSVRTGPAVLNETKQQFEPKLSREIRLFRCPGVSGPRHGVVSAGRRSQRAAVLPVSALCPLGHPAGR</sequence>
<evidence type="ECO:0000256" key="8">
    <source>
        <dbReference type="ARBA" id="ARBA00022989"/>
    </source>
</evidence>
<dbReference type="PRINTS" id="PR01077">
    <property type="entry name" value="CLAUDIN"/>
</dbReference>